<evidence type="ECO:0000313" key="2">
    <source>
        <dbReference type="WBParaSite" id="jg26410"/>
    </source>
</evidence>
<dbReference type="InterPro" id="IPR011993">
    <property type="entry name" value="PH-like_dom_sf"/>
</dbReference>
<reference evidence="2" key="1">
    <citation type="submission" date="2022-11" db="UniProtKB">
        <authorList>
            <consortium name="WormBaseParasite"/>
        </authorList>
    </citation>
    <scope>IDENTIFICATION</scope>
</reference>
<proteinExistence type="predicted"/>
<dbReference type="WBParaSite" id="jg26410">
    <property type="protein sequence ID" value="jg26410"/>
    <property type="gene ID" value="jg26410"/>
</dbReference>
<sequence>MEGNSKGRLCFKKLQIYPTKDYFSTYLHSALTGDGERNNLALLSTMNESFADDKNADKKMKLKFVCPSATFAKHLWRHILSQQVFFTEEQARFVKPIFSKPRILFFLEDQLSVVQPAVCYMKLSRIGRAVESLSPTSVPSTPKSSRPSEVVANVDTGVERPKIFTGDGALAEMPILSVDITNTTTTDGAFGTTTTTSPHSFSPTIATADTGDKEQQEAARCIMESSLDGLPNEHQMVHN</sequence>
<protein>
    <submittedName>
        <fullName evidence="2">Uncharacterized protein</fullName>
    </submittedName>
</protein>
<name>A0A915E6X8_9BILA</name>
<dbReference type="Gene3D" id="2.30.29.30">
    <property type="entry name" value="Pleckstrin-homology domain (PH domain)/Phosphotyrosine-binding domain (PTB)"/>
    <property type="match status" value="1"/>
</dbReference>
<dbReference type="AlphaFoldDB" id="A0A915E6X8"/>
<dbReference type="Proteomes" id="UP000887574">
    <property type="component" value="Unplaced"/>
</dbReference>
<evidence type="ECO:0000313" key="1">
    <source>
        <dbReference type="Proteomes" id="UP000887574"/>
    </source>
</evidence>
<organism evidence="1 2">
    <name type="scientific">Ditylenchus dipsaci</name>
    <dbReference type="NCBI Taxonomy" id="166011"/>
    <lineage>
        <taxon>Eukaryota</taxon>
        <taxon>Metazoa</taxon>
        <taxon>Ecdysozoa</taxon>
        <taxon>Nematoda</taxon>
        <taxon>Chromadorea</taxon>
        <taxon>Rhabditida</taxon>
        <taxon>Tylenchina</taxon>
        <taxon>Tylenchomorpha</taxon>
        <taxon>Sphaerularioidea</taxon>
        <taxon>Anguinidae</taxon>
        <taxon>Anguininae</taxon>
        <taxon>Ditylenchus</taxon>
    </lineage>
</organism>
<keyword evidence="1" id="KW-1185">Reference proteome</keyword>
<accession>A0A915E6X8</accession>